<protein>
    <recommendedName>
        <fullName evidence="1">3-keto-alpha-glucoside-1,2-lyase/3-keto-2-hydroxy-glucal hydratase domain-containing protein</fullName>
    </recommendedName>
</protein>
<evidence type="ECO:0000313" key="2">
    <source>
        <dbReference type="EMBL" id="GAF78475.1"/>
    </source>
</evidence>
<feature type="domain" description="3-keto-alpha-glucoside-1,2-lyase/3-keto-2-hydroxy-glucal hydratase" evidence="1">
    <location>
        <begin position="2"/>
        <end position="69"/>
    </location>
</feature>
<sequence length="271" mass="30643">IADNPIGQWNTFRIKMVGERVTINLNGKLIVNNVVLENYWDRSRPIFTSGQIELQCHGDPIHFRNIYIREIPRDEGPRGLTEEEKAAGFTALFNGRDLTGWIGDTGGYIAKDGRILCQKGGNVYLKDEYSDFIFRFEFKLTPGANNGLGIRTPLNVNAAYQGMEIQILDDTADQYKNLRPYQYHGSIYGVVPVIRGCLKPVGHWNCQEVRAKGGRIRVKLNGGIVIDEDISKITKTMDGRPHPGLHREKGYIGFLGHGSQLEFRNIRIKQL</sequence>
<accession>X0TQU6</accession>
<dbReference type="GO" id="GO:0016787">
    <property type="term" value="F:hydrolase activity"/>
    <property type="evidence" value="ECO:0007669"/>
    <property type="project" value="InterPro"/>
</dbReference>
<evidence type="ECO:0000259" key="1">
    <source>
        <dbReference type="Pfam" id="PF06439"/>
    </source>
</evidence>
<dbReference type="Pfam" id="PF06439">
    <property type="entry name" value="3keto-disac_hyd"/>
    <property type="match status" value="2"/>
</dbReference>
<organism evidence="2">
    <name type="scientific">marine sediment metagenome</name>
    <dbReference type="NCBI Taxonomy" id="412755"/>
    <lineage>
        <taxon>unclassified sequences</taxon>
        <taxon>metagenomes</taxon>
        <taxon>ecological metagenomes</taxon>
    </lineage>
</organism>
<comment type="caution">
    <text evidence="2">The sequence shown here is derived from an EMBL/GenBank/DDBJ whole genome shotgun (WGS) entry which is preliminary data.</text>
</comment>
<reference evidence="2" key="1">
    <citation type="journal article" date="2014" name="Front. Microbiol.">
        <title>High frequency of phylogenetically diverse reductive dehalogenase-homologous genes in deep subseafloor sedimentary metagenomes.</title>
        <authorList>
            <person name="Kawai M."/>
            <person name="Futagami T."/>
            <person name="Toyoda A."/>
            <person name="Takaki Y."/>
            <person name="Nishi S."/>
            <person name="Hori S."/>
            <person name="Arai W."/>
            <person name="Tsubouchi T."/>
            <person name="Morono Y."/>
            <person name="Uchiyama I."/>
            <person name="Ito T."/>
            <person name="Fujiyama A."/>
            <person name="Inagaki F."/>
            <person name="Takami H."/>
        </authorList>
    </citation>
    <scope>NUCLEOTIDE SEQUENCE</scope>
    <source>
        <strain evidence="2">Expedition CK06-06</strain>
    </source>
</reference>
<proteinExistence type="predicted"/>
<dbReference type="EMBL" id="BARS01003159">
    <property type="protein sequence ID" value="GAF78475.1"/>
    <property type="molecule type" value="Genomic_DNA"/>
</dbReference>
<feature type="non-terminal residue" evidence="2">
    <location>
        <position position="1"/>
    </location>
</feature>
<name>X0TQU6_9ZZZZ</name>
<feature type="domain" description="3-keto-alpha-glucoside-1,2-lyase/3-keto-2-hydroxy-glucal hydratase" evidence="1">
    <location>
        <begin position="88"/>
        <end position="269"/>
    </location>
</feature>
<gene>
    <name evidence="2" type="ORF">S01H1_06086</name>
</gene>
<dbReference type="InterPro" id="IPR010496">
    <property type="entry name" value="AL/BT2_dom"/>
</dbReference>
<dbReference type="Gene3D" id="2.60.120.560">
    <property type="entry name" value="Exo-inulinase, domain 1"/>
    <property type="match status" value="2"/>
</dbReference>
<dbReference type="AlphaFoldDB" id="X0TQU6"/>